<dbReference type="PANTHER" id="PTHR12962:SF1">
    <property type="entry name" value="COLD SHOCK DOMAIN-CONTAINING PROTEIN CG9705"/>
    <property type="match status" value="1"/>
</dbReference>
<dbReference type="RefSeq" id="WP_217644320.1">
    <property type="nucleotide sequence ID" value="NZ_FOMQ01000003.1"/>
</dbReference>
<dbReference type="GO" id="GO:0043488">
    <property type="term" value="P:regulation of mRNA stability"/>
    <property type="evidence" value="ECO:0007669"/>
    <property type="project" value="TreeGrafter"/>
</dbReference>
<evidence type="ECO:0000256" key="2">
    <source>
        <dbReference type="SAM" id="MobiDB-lite"/>
    </source>
</evidence>
<feature type="region of interest" description="Disordered" evidence="2">
    <location>
        <begin position="84"/>
        <end position="105"/>
    </location>
</feature>
<evidence type="ECO:0000256" key="3">
    <source>
        <dbReference type="SAM" id="Phobius"/>
    </source>
</evidence>
<keyword evidence="6" id="KW-1185">Reference proteome</keyword>
<dbReference type="AlphaFoldDB" id="A0A1I1TD89"/>
<evidence type="ECO:0000259" key="4">
    <source>
        <dbReference type="PROSITE" id="PS51857"/>
    </source>
</evidence>
<dbReference type="Gene3D" id="2.40.50.140">
    <property type="entry name" value="Nucleic acid-binding proteins"/>
    <property type="match status" value="1"/>
</dbReference>
<feature type="domain" description="CSD" evidence="4">
    <location>
        <begin position="4"/>
        <end position="69"/>
    </location>
</feature>
<dbReference type="InterPro" id="IPR008613">
    <property type="entry name" value="Excalibur_Ca-bd_domain"/>
</dbReference>
<keyword evidence="1" id="KW-0597">Phosphoprotein</keyword>
<feature type="compositionally biased region" description="Basic and acidic residues" evidence="2">
    <location>
        <begin position="91"/>
        <end position="101"/>
    </location>
</feature>
<dbReference type="SUPFAM" id="SSF50249">
    <property type="entry name" value="Nucleic acid-binding proteins"/>
    <property type="match status" value="1"/>
</dbReference>
<dbReference type="Proteomes" id="UP000199517">
    <property type="component" value="Unassembled WGS sequence"/>
</dbReference>
<proteinExistence type="predicted"/>
<dbReference type="CDD" id="cd04458">
    <property type="entry name" value="CSP_CDS"/>
    <property type="match status" value="1"/>
</dbReference>
<evidence type="ECO:0000313" key="6">
    <source>
        <dbReference type="Proteomes" id="UP000199517"/>
    </source>
</evidence>
<dbReference type="Pfam" id="PF00313">
    <property type="entry name" value="CSD"/>
    <property type="match status" value="1"/>
</dbReference>
<dbReference type="EMBL" id="FOMQ01000003">
    <property type="protein sequence ID" value="SFD56536.1"/>
    <property type="molecule type" value="Genomic_DNA"/>
</dbReference>
<dbReference type="PROSITE" id="PS51857">
    <property type="entry name" value="CSD_2"/>
    <property type="match status" value="1"/>
</dbReference>
<dbReference type="InterPro" id="IPR012340">
    <property type="entry name" value="NA-bd_OB-fold"/>
</dbReference>
<reference evidence="6" key="1">
    <citation type="submission" date="2016-10" db="EMBL/GenBank/DDBJ databases">
        <authorList>
            <person name="Varghese N."/>
            <person name="Submissions S."/>
        </authorList>
    </citation>
    <scope>NUCLEOTIDE SEQUENCE [LARGE SCALE GENOMIC DNA]</scope>
    <source>
        <strain evidence="6">DSM 7481</strain>
    </source>
</reference>
<keyword evidence="3" id="KW-0812">Transmembrane</keyword>
<dbReference type="STRING" id="32040.SAMN04489710_103289"/>
<evidence type="ECO:0000313" key="5">
    <source>
        <dbReference type="EMBL" id="SFD56536.1"/>
    </source>
</evidence>
<dbReference type="InterPro" id="IPR052069">
    <property type="entry name" value="Ca-reg_mRNA-binding_domain"/>
</dbReference>
<dbReference type="SMART" id="SM00357">
    <property type="entry name" value="CSP"/>
    <property type="match status" value="1"/>
</dbReference>
<name>A0A1I1TD89_9BURK</name>
<dbReference type="InterPro" id="IPR002059">
    <property type="entry name" value="CSP_DNA-bd"/>
</dbReference>
<feature type="transmembrane region" description="Helical" evidence="3">
    <location>
        <begin position="110"/>
        <end position="128"/>
    </location>
</feature>
<dbReference type="InterPro" id="IPR011129">
    <property type="entry name" value="CSD"/>
</dbReference>
<evidence type="ECO:0000256" key="1">
    <source>
        <dbReference type="ARBA" id="ARBA00022553"/>
    </source>
</evidence>
<protein>
    <submittedName>
        <fullName evidence="5">Cold shock protein, CspA family</fullName>
    </submittedName>
</protein>
<accession>A0A1I1TD89</accession>
<dbReference type="GO" id="GO:0003730">
    <property type="term" value="F:mRNA 3'-UTR binding"/>
    <property type="evidence" value="ECO:0007669"/>
    <property type="project" value="TreeGrafter"/>
</dbReference>
<dbReference type="PANTHER" id="PTHR12962">
    <property type="entry name" value="CALCIUM-REGULATED HEAT STABLE PROTEIN CRHSP-24-RELATED"/>
    <property type="match status" value="1"/>
</dbReference>
<sequence length="207" mass="22587">MEHRFGGRLKNWNAERGFGFVVADDSGAELFVHISAFQRRDIVPSVGEPLTFEVEPDREGRRRAVRVLRRGEVAGGASVHPFHAPIQRTSEGAERHRRDSDGAASRPGRFYSAVAVLCIVGVLAWMGYSPAMRTAVEQGASLPAPLASTDVAKETMPAGFRCDGRKYCSQMTSCREAKLFLKNCPGTQMDGNGDGVPCEQQWCVGSK</sequence>
<keyword evidence="3" id="KW-0472">Membrane</keyword>
<gene>
    <name evidence="5" type="ORF">SAMN04489710_103289</name>
</gene>
<dbReference type="Pfam" id="PF05901">
    <property type="entry name" value="Excalibur"/>
    <property type="match status" value="1"/>
</dbReference>
<dbReference type="GO" id="GO:0005829">
    <property type="term" value="C:cytosol"/>
    <property type="evidence" value="ECO:0007669"/>
    <property type="project" value="UniProtKB-ARBA"/>
</dbReference>
<organism evidence="5 6">
    <name type="scientific">Paracidovorax konjaci</name>
    <dbReference type="NCBI Taxonomy" id="32040"/>
    <lineage>
        <taxon>Bacteria</taxon>
        <taxon>Pseudomonadati</taxon>
        <taxon>Pseudomonadota</taxon>
        <taxon>Betaproteobacteria</taxon>
        <taxon>Burkholderiales</taxon>
        <taxon>Comamonadaceae</taxon>
        <taxon>Paracidovorax</taxon>
    </lineage>
</organism>
<keyword evidence="3" id="KW-1133">Transmembrane helix</keyword>